<dbReference type="EMBL" id="JAAGMQ010001193">
    <property type="protein sequence ID" value="NEC39427.1"/>
    <property type="molecule type" value="Genomic_DNA"/>
</dbReference>
<dbReference type="Pfam" id="PF03752">
    <property type="entry name" value="ALF"/>
    <property type="match status" value="1"/>
</dbReference>
<reference evidence="3 4" key="1">
    <citation type="submission" date="2020-01" db="EMBL/GenBank/DDBJ databases">
        <title>Insect and environment-associated Actinomycetes.</title>
        <authorList>
            <person name="Currrie C."/>
            <person name="Chevrette M."/>
            <person name="Carlson C."/>
            <person name="Stubbendieck R."/>
            <person name="Wendt-Pienkowski E."/>
        </authorList>
    </citation>
    <scope>NUCLEOTIDE SEQUENCE [LARGE SCALE GENOMIC DNA]</scope>
    <source>
        <strain evidence="3 4">SID7739</strain>
    </source>
</reference>
<evidence type="ECO:0000256" key="2">
    <source>
        <dbReference type="SAM" id="Phobius"/>
    </source>
</evidence>
<feature type="compositionally biased region" description="Basic and acidic residues" evidence="1">
    <location>
        <begin position="379"/>
        <end position="397"/>
    </location>
</feature>
<gene>
    <name evidence="3" type="ORF">G3I66_40780</name>
</gene>
<feature type="compositionally biased region" description="Low complexity" evidence="1">
    <location>
        <begin position="452"/>
        <end position="470"/>
    </location>
</feature>
<name>A0A6G3TRR5_9ACTN</name>
<evidence type="ECO:0000313" key="4">
    <source>
        <dbReference type="Proteomes" id="UP000475666"/>
    </source>
</evidence>
<keyword evidence="2" id="KW-1133">Transmembrane helix</keyword>
<comment type="caution">
    <text evidence="3">The sequence shown here is derived from an EMBL/GenBank/DDBJ whole genome shotgun (WGS) entry which is preliminary data.</text>
</comment>
<dbReference type="PANTHER" id="PTHR23242:SF9">
    <property type="entry name" value="TRANSCRIPTION FACTOR HOXA13"/>
    <property type="match status" value="1"/>
</dbReference>
<keyword evidence="2" id="KW-0812">Transmembrane</keyword>
<feature type="transmembrane region" description="Helical" evidence="2">
    <location>
        <begin position="556"/>
        <end position="578"/>
    </location>
</feature>
<dbReference type="InterPro" id="IPR005506">
    <property type="entry name" value="DUF312_ALF"/>
</dbReference>
<proteinExistence type="predicted"/>
<feature type="non-terminal residue" evidence="3">
    <location>
        <position position="1"/>
    </location>
</feature>
<evidence type="ECO:0000256" key="1">
    <source>
        <dbReference type="SAM" id="MobiDB-lite"/>
    </source>
</evidence>
<protein>
    <submittedName>
        <fullName evidence="3">Uncharacterized protein</fullName>
    </submittedName>
</protein>
<evidence type="ECO:0000313" key="3">
    <source>
        <dbReference type="EMBL" id="NEC39427.1"/>
    </source>
</evidence>
<keyword evidence="2" id="KW-0472">Membrane</keyword>
<dbReference type="Proteomes" id="UP000475666">
    <property type="component" value="Unassembled WGS sequence"/>
</dbReference>
<feature type="region of interest" description="Disordered" evidence="1">
    <location>
        <begin position="452"/>
        <end position="518"/>
    </location>
</feature>
<feature type="compositionally biased region" description="Basic and acidic residues" evidence="1">
    <location>
        <begin position="478"/>
        <end position="494"/>
    </location>
</feature>
<dbReference type="PANTHER" id="PTHR23242">
    <property type="entry name" value="TRANSCRIPTION FACTOR HOXA13"/>
    <property type="match status" value="1"/>
</dbReference>
<dbReference type="AlphaFoldDB" id="A0A6G3TRR5"/>
<accession>A0A6G3TRR5</accession>
<feature type="compositionally biased region" description="Low complexity" evidence="1">
    <location>
        <begin position="398"/>
        <end position="412"/>
    </location>
</feature>
<feature type="region of interest" description="Disordered" evidence="1">
    <location>
        <begin position="379"/>
        <end position="412"/>
    </location>
</feature>
<sequence length="669" mass="69211">RDAANSAAAHAEKAAAAAEEAAKAAGQAVDFANKSTAWAADAQEAADAAIKAVLDAQAVEKEAREAELAKLEEYADQGKAEAVELARIEQQDNESARNQLTQQQAMDSATRDLIAAAEQALAAGDRATAVEQGRKACFSLCSSSGTWTREAAAFALAAGEESVLNWVDTDRSIAQKQDDRETVLFIAQVSTVDVASAAQAALESSDEAAPTAFLTTGAIDAAREDQTAAIFRILGENPGKAVTQAATEALSDGSAKAVHEFFTVKYGPALAEDDNVAVFSKLDSAGPYTKTAATVALEGPSWMRRNFVNTVYQRMLQIDADAAAHIAAMQALLAQAAKHAQDAVTNAAYAQKVAAEARKAAEDAQRWATAASKSAEQAEVYKKQADAHADDAEKSAKEAQASAEKAKNAALTARTAARHANYSANRATAAAASAVVSANNAQASANSARASATQAGKDAKEAAAAASEAKQIYHQKRRQEQIEAARKAKEEANKAKQNAIDQADTAENDGVKEPGTFLGADKDEWRSAASTLGTISTWTGYAAAGSLLVPPPFGEAGFAFFGGVSFLTGVASTVIYGFTDGIMSEEFLTSAFSVAIGVFTTGLPWGKFGGTVGAIDDAFRGLGAGAMSVGVQARRVGAAILSPATSTVVDAGRAVGDAVSDTWHDLTPW</sequence>
<organism evidence="3 4">
    <name type="scientific">Streptomyces rubrogriseus</name>
    <dbReference type="NCBI Taxonomy" id="194673"/>
    <lineage>
        <taxon>Bacteria</taxon>
        <taxon>Bacillati</taxon>
        <taxon>Actinomycetota</taxon>
        <taxon>Actinomycetes</taxon>
        <taxon>Kitasatosporales</taxon>
        <taxon>Streptomycetaceae</taxon>
        <taxon>Streptomyces</taxon>
        <taxon>Streptomyces violaceoruber group</taxon>
    </lineage>
</organism>